<keyword evidence="2" id="KW-1185">Reference proteome</keyword>
<proteinExistence type="predicted"/>
<accession>A0ABN7VJI3</accession>
<reference evidence="1 2" key="1">
    <citation type="submission" date="2021-06" db="EMBL/GenBank/DDBJ databases">
        <authorList>
            <person name="Kallberg Y."/>
            <person name="Tangrot J."/>
            <person name="Rosling A."/>
        </authorList>
    </citation>
    <scope>NUCLEOTIDE SEQUENCE [LARGE SCALE GENOMIC DNA]</scope>
    <source>
        <strain evidence="1 2">120-4 pot B 10/14</strain>
    </source>
</reference>
<feature type="non-terminal residue" evidence="1">
    <location>
        <position position="1"/>
    </location>
</feature>
<protein>
    <submittedName>
        <fullName evidence="1">33152_t:CDS:1</fullName>
    </submittedName>
</protein>
<evidence type="ECO:0000313" key="2">
    <source>
        <dbReference type="Proteomes" id="UP000789901"/>
    </source>
</evidence>
<name>A0ABN7VJI3_GIGMA</name>
<dbReference type="EMBL" id="CAJVQB010016158">
    <property type="protein sequence ID" value="CAG8778621.1"/>
    <property type="molecule type" value="Genomic_DNA"/>
</dbReference>
<evidence type="ECO:0000313" key="1">
    <source>
        <dbReference type="EMBL" id="CAG8778621.1"/>
    </source>
</evidence>
<gene>
    <name evidence="1" type="ORF">GMARGA_LOCUS19401</name>
</gene>
<sequence length="141" mass="15943">EVFVDDTIIISQDDKAKVSLGVLAVANSNDSLRLDQLAIFVKPKYFVGTMSLTHMFNFESIIPNQQFAATIMKEDKVKPVWVLLSAYNPIEHSMASLFKKFAGIMLPIDEFRSHLDSQRKVVNKDLVCKNLEFAGKSLYDI</sequence>
<dbReference type="Proteomes" id="UP000789901">
    <property type="component" value="Unassembled WGS sequence"/>
</dbReference>
<organism evidence="1 2">
    <name type="scientific">Gigaspora margarita</name>
    <dbReference type="NCBI Taxonomy" id="4874"/>
    <lineage>
        <taxon>Eukaryota</taxon>
        <taxon>Fungi</taxon>
        <taxon>Fungi incertae sedis</taxon>
        <taxon>Mucoromycota</taxon>
        <taxon>Glomeromycotina</taxon>
        <taxon>Glomeromycetes</taxon>
        <taxon>Diversisporales</taxon>
        <taxon>Gigasporaceae</taxon>
        <taxon>Gigaspora</taxon>
    </lineage>
</organism>
<comment type="caution">
    <text evidence="1">The sequence shown here is derived from an EMBL/GenBank/DDBJ whole genome shotgun (WGS) entry which is preliminary data.</text>
</comment>